<dbReference type="InterPro" id="IPR013083">
    <property type="entry name" value="Znf_RING/FYVE/PHD"/>
</dbReference>
<evidence type="ECO:0000256" key="7">
    <source>
        <dbReference type="SAM" id="MobiDB-lite"/>
    </source>
</evidence>
<evidence type="ECO:0000313" key="9">
    <source>
        <dbReference type="EMBL" id="KAF9606859.1"/>
    </source>
</evidence>
<reference evidence="9 10" key="1">
    <citation type="submission" date="2020-10" db="EMBL/GenBank/DDBJ databases">
        <title>The Coptis chinensis genome and diversification of protoberbering-type alkaloids.</title>
        <authorList>
            <person name="Wang B."/>
            <person name="Shu S."/>
            <person name="Song C."/>
            <person name="Liu Y."/>
        </authorList>
    </citation>
    <scope>NUCLEOTIDE SEQUENCE [LARGE SCALE GENOMIC DNA]</scope>
    <source>
        <strain evidence="9">HL-2020</strain>
        <tissue evidence="9">Leaf</tissue>
    </source>
</reference>
<dbReference type="EMBL" id="JADFTS010000005">
    <property type="protein sequence ID" value="KAF9606859.1"/>
    <property type="molecule type" value="Genomic_DNA"/>
</dbReference>
<evidence type="ECO:0000256" key="3">
    <source>
        <dbReference type="ARBA" id="ARBA00012483"/>
    </source>
</evidence>
<feature type="repeat" description="ARM" evidence="6">
    <location>
        <begin position="285"/>
        <end position="327"/>
    </location>
</feature>
<dbReference type="Pfam" id="PF00514">
    <property type="entry name" value="Arm"/>
    <property type="match status" value="1"/>
</dbReference>
<comment type="caution">
    <text evidence="9">The sequence shown here is derived from an EMBL/GenBank/DDBJ whole genome shotgun (WGS) entry which is preliminary data.</text>
</comment>
<dbReference type="SUPFAM" id="SSF57850">
    <property type="entry name" value="RING/U-box"/>
    <property type="match status" value="1"/>
</dbReference>
<dbReference type="GO" id="GO:0061630">
    <property type="term" value="F:ubiquitin protein ligase activity"/>
    <property type="evidence" value="ECO:0007669"/>
    <property type="project" value="UniProtKB-EC"/>
</dbReference>
<dbReference type="PROSITE" id="PS51698">
    <property type="entry name" value="U_BOX"/>
    <property type="match status" value="1"/>
</dbReference>
<evidence type="ECO:0000256" key="2">
    <source>
        <dbReference type="ARBA" id="ARBA00004906"/>
    </source>
</evidence>
<comment type="catalytic activity">
    <reaction evidence="1">
        <text>S-ubiquitinyl-[E2 ubiquitin-conjugating enzyme]-L-cysteine + [acceptor protein]-L-lysine = [E2 ubiquitin-conjugating enzyme]-L-cysteine + N(6)-ubiquitinyl-[acceptor protein]-L-lysine.</text>
        <dbReference type="EC" id="2.3.2.27"/>
    </reaction>
</comment>
<evidence type="ECO:0000256" key="6">
    <source>
        <dbReference type="PROSITE-ProRule" id="PRU00259"/>
    </source>
</evidence>
<evidence type="ECO:0000256" key="4">
    <source>
        <dbReference type="ARBA" id="ARBA00022679"/>
    </source>
</evidence>
<dbReference type="PROSITE" id="PS50176">
    <property type="entry name" value="ARM_REPEAT"/>
    <property type="match status" value="1"/>
</dbReference>
<comment type="pathway">
    <text evidence="2">Protein modification; protein ubiquitination.</text>
</comment>
<evidence type="ECO:0000256" key="1">
    <source>
        <dbReference type="ARBA" id="ARBA00000900"/>
    </source>
</evidence>
<dbReference type="InterPro" id="IPR000225">
    <property type="entry name" value="Armadillo"/>
</dbReference>
<dbReference type="GO" id="GO:0016567">
    <property type="term" value="P:protein ubiquitination"/>
    <property type="evidence" value="ECO:0007669"/>
    <property type="project" value="UniProtKB-UniPathway"/>
</dbReference>
<dbReference type="SMART" id="SM00185">
    <property type="entry name" value="ARM"/>
    <property type="match status" value="3"/>
</dbReference>
<dbReference type="PANTHER" id="PTHR23315">
    <property type="entry name" value="U BOX DOMAIN-CONTAINING"/>
    <property type="match status" value="1"/>
</dbReference>
<dbReference type="SUPFAM" id="SSF48371">
    <property type="entry name" value="ARM repeat"/>
    <property type="match status" value="1"/>
</dbReference>
<keyword evidence="10" id="KW-1185">Reference proteome</keyword>
<dbReference type="OrthoDB" id="7537227at2759"/>
<sequence>MGSSKNRWKITFSRPPLPPPPKEFVCPITQKLMSDPVIVTSGQTLERNCVQVCKHLNFTPFSFDFSTVIPNIAIKSTILNWCDSNRFIPPKPIDLSLAESLVRSLMASEQENVHNKKSQVSESESESRRRPSHFRFSSEESVASSSSTSEKIAVEHSSANAEEEKVVVKLNSFQVFQQEEAVVYLRHITRTDPTVRIPLCTPRLLSALRFLVISRNAVLQLNSIASLVNLSLEMVNKVKIVRSGSVPPLVEVLKFGFPESVEYSVSLIFSLALDDQNKTAIGVLGALPPLLNLLKSENRRVSYESLLALYHLSLVQSNQSKLAKFGAVSVLFGLMKSGKSVSCVMPILHNLAMCAEGRGAMLDADAVKWLVDMLKRRGAELVVSQEKCVEALYGLSCGSLRFRHLAKEAGALEVLNEVVERGNESVREKVKKMLAMIREGDGREKEEVEEVDWESLLYDSGVVSRSHFRLGYGLDLPDANLA</sequence>
<dbReference type="InterPro" id="IPR003613">
    <property type="entry name" value="Ubox_domain"/>
</dbReference>
<dbReference type="InterPro" id="IPR016024">
    <property type="entry name" value="ARM-type_fold"/>
</dbReference>
<dbReference type="Proteomes" id="UP000631114">
    <property type="component" value="Unassembled WGS sequence"/>
</dbReference>
<dbReference type="Pfam" id="PF04564">
    <property type="entry name" value="U-box"/>
    <property type="match status" value="1"/>
</dbReference>
<dbReference type="Gene3D" id="1.25.10.10">
    <property type="entry name" value="Leucine-rich Repeat Variant"/>
    <property type="match status" value="2"/>
</dbReference>
<accession>A0A835HXY9</accession>
<protein>
    <recommendedName>
        <fullName evidence="3">RING-type E3 ubiquitin transferase</fullName>
        <ecNumber evidence="3">2.3.2.27</ecNumber>
    </recommendedName>
</protein>
<proteinExistence type="predicted"/>
<keyword evidence="5" id="KW-0833">Ubl conjugation pathway</keyword>
<dbReference type="PANTHER" id="PTHR23315:SF339">
    <property type="entry name" value="U-BOX DOMAIN-CONTAINING PROTEIN 40"/>
    <property type="match status" value="1"/>
</dbReference>
<evidence type="ECO:0000256" key="5">
    <source>
        <dbReference type="ARBA" id="ARBA00022786"/>
    </source>
</evidence>
<feature type="domain" description="U-box" evidence="8">
    <location>
        <begin position="19"/>
        <end position="88"/>
    </location>
</feature>
<dbReference type="InterPro" id="IPR011989">
    <property type="entry name" value="ARM-like"/>
</dbReference>
<gene>
    <name evidence="9" type="ORF">IFM89_029458</name>
</gene>
<dbReference type="Gene3D" id="3.30.40.10">
    <property type="entry name" value="Zinc/RING finger domain, C3HC4 (zinc finger)"/>
    <property type="match status" value="1"/>
</dbReference>
<dbReference type="AlphaFoldDB" id="A0A835HXY9"/>
<dbReference type="SMART" id="SM00504">
    <property type="entry name" value="Ubox"/>
    <property type="match status" value="1"/>
</dbReference>
<evidence type="ECO:0000313" key="10">
    <source>
        <dbReference type="Proteomes" id="UP000631114"/>
    </source>
</evidence>
<feature type="region of interest" description="Disordered" evidence="7">
    <location>
        <begin position="108"/>
        <end position="142"/>
    </location>
</feature>
<dbReference type="EC" id="2.3.2.27" evidence="3"/>
<evidence type="ECO:0000259" key="8">
    <source>
        <dbReference type="PROSITE" id="PS51698"/>
    </source>
</evidence>
<keyword evidence="4" id="KW-0808">Transferase</keyword>
<dbReference type="UniPathway" id="UPA00143"/>
<organism evidence="9 10">
    <name type="scientific">Coptis chinensis</name>
    <dbReference type="NCBI Taxonomy" id="261450"/>
    <lineage>
        <taxon>Eukaryota</taxon>
        <taxon>Viridiplantae</taxon>
        <taxon>Streptophyta</taxon>
        <taxon>Embryophyta</taxon>
        <taxon>Tracheophyta</taxon>
        <taxon>Spermatophyta</taxon>
        <taxon>Magnoliopsida</taxon>
        <taxon>Ranunculales</taxon>
        <taxon>Ranunculaceae</taxon>
        <taxon>Coptidoideae</taxon>
        <taxon>Coptis</taxon>
    </lineage>
</organism>
<name>A0A835HXY9_9MAGN</name>